<sequence>MLLYRKTPAFRIFVRQEIPSNGKYFAEIYINSGYWIHRVYRLIFFG</sequence>
<comment type="caution">
    <text evidence="1">The sequence shown here is derived from an EMBL/GenBank/DDBJ whole genome shotgun (WGS) entry which is preliminary data.</text>
</comment>
<protein>
    <submittedName>
        <fullName evidence="1">Uncharacterized protein</fullName>
    </submittedName>
</protein>
<organism evidence="1 2">
    <name type="scientific">Leptospira inadai serovar Lyme str. 10</name>
    <dbReference type="NCBI Taxonomy" id="1049790"/>
    <lineage>
        <taxon>Bacteria</taxon>
        <taxon>Pseudomonadati</taxon>
        <taxon>Spirochaetota</taxon>
        <taxon>Spirochaetia</taxon>
        <taxon>Leptospirales</taxon>
        <taxon>Leptospiraceae</taxon>
        <taxon>Leptospira</taxon>
    </lineage>
</organism>
<proteinExistence type="predicted"/>
<accession>V6HDC3</accession>
<reference evidence="1 2" key="1">
    <citation type="submission" date="2013-05" db="EMBL/GenBank/DDBJ databases">
        <authorList>
            <person name="Harkins D.M."/>
            <person name="Durkin A.S."/>
            <person name="Brinkac L.M."/>
            <person name="Haft D.H."/>
            <person name="Selengut J.D."/>
            <person name="Sanka R."/>
            <person name="DePew J."/>
            <person name="Purushe J."/>
            <person name="Hartskeerl R.A."/>
            <person name="Ahmed A."/>
            <person name="van der Linden H."/>
            <person name="Goris M.G.A."/>
            <person name="Vinetz J.M."/>
            <person name="Sutton G.G."/>
            <person name="Nierman W.C."/>
            <person name="Fouts D.E."/>
        </authorList>
    </citation>
    <scope>NUCLEOTIDE SEQUENCE [LARGE SCALE GENOMIC DNA]</scope>
    <source>
        <strain evidence="1 2">10</strain>
    </source>
</reference>
<name>V6HDC3_9LEPT</name>
<dbReference type="STRING" id="1049790.LEP1GSC047_0804"/>
<evidence type="ECO:0000313" key="2">
    <source>
        <dbReference type="Proteomes" id="UP000018719"/>
    </source>
</evidence>
<evidence type="ECO:0000313" key="1">
    <source>
        <dbReference type="EMBL" id="EQA37063.1"/>
    </source>
</evidence>
<gene>
    <name evidence="1" type="ORF">LEP1GSC047_0804</name>
</gene>
<dbReference type="AlphaFoldDB" id="V6HDC3"/>
<dbReference type="EMBL" id="AHMM02000016">
    <property type="protein sequence ID" value="EQA37063.1"/>
    <property type="molecule type" value="Genomic_DNA"/>
</dbReference>
<dbReference type="Proteomes" id="UP000018719">
    <property type="component" value="Unassembled WGS sequence"/>
</dbReference>